<dbReference type="GeneID" id="63747064"/>
<reference evidence="3" key="1">
    <citation type="journal article" date="2017" name="Genome Biol.">
        <title>Comparative genomics reveals high biological diversity and specific adaptations in the industrially and medically important fungal genus Aspergillus.</title>
        <authorList>
            <person name="de Vries R.P."/>
            <person name="Riley R."/>
            <person name="Wiebenga A."/>
            <person name="Aguilar-Osorio G."/>
            <person name="Amillis S."/>
            <person name="Uchima C.A."/>
            <person name="Anderluh G."/>
            <person name="Asadollahi M."/>
            <person name="Askin M."/>
            <person name="Barry K."/>
            <person name="Battaglia E."/>
            <person name="Bayram O."/>
            <person name="Benocci T."/>
            <person name="Braus-Stromeyer S.A."/>
            <person name="Caldana C."/>
            <person name="Canovas D."/>
            <person name="Cerqueira G.C."/>
            <person name="Chen F."/>
            <person name="Chen W."/>
            <person name="Choi C."/>
            <person name="Clum A."/>
            <person name="Dos Santos R.A."/>
            <person name="Damasio A.R."/>
            <person name="Diallinas G."/>
            <person name="Emri T."/>
            <person name="Fekete E."/>
            <person name="Flipphi M."/>
            <person name="Freyberg S."/>
            <person name="Gallo A."/>
            <person name="Gournas C."/>
            <person name="Habgood R."/>
            <person name="Hainaut M."/>
            <person name="Harispe M.L."/>
            <person name="Henrissat B."/>
            <person name="Hilden K.S."/>
            <person name="Hope R."/>
            <person name="Hossain A."/>
            <person name="Karabika E."/>
            <person name="Karaffa L."/>
            <person name="Karanyi Z."/>
            <person name="Krasevec N."/>
            <person name="Kuo A."/>
            <person name="Kusch H."/>
            <person name="LaButti K."/>
            <person name="Lagendijk E.L."/>
            <person name="Lapidus A."/>
            <person name="Levasseur A."/>
            <person name="Lindquist E."/>
            <person name="Lipzen A."/>
            <person name="Logrieco A.F."/>
            <person name="MacCabe A."/>
            <person name="Maekelae M.R."/>
            <person name="Malavazi I."/>
            <person name="Melin P."/>
            <person name="Meyer V."/>
            <person name="Mielnichuk N."/>
            <person name="Miskei M."/>
            <person name="Molnar A.P."/>
            <person name="Mule G."/>
            <person name="Ngan C.Y."/>
            <person name="Orejas M."/>
            <person name="Orosz E."/>
            <person name="Ouedraogo J.P."/>
            <person name="Overkamp K.M."/>
            <person name="Park H.-S."/>
            <person name="Perrone G."/>
            <person name="Piumi F."/>
            <person name="Punt P.J."/>
            <person name="Ram A.F."/>
            <person name="Ramon A."/>
            <person name="Rauscher S."/>
            <person name="Record E."/>
            <person name="Riano-Pachon D.M."/>
            <person name="Robert V."/>
            <person name="Roehrig J."/>
            <person name="Ruller R."/>
            <person name="Salamov A."/>
            <person name="Salih N.S."/>
            <person name="Samson R.A."/>
            <person name="Sandor E."/>
            <person name="Sanguinetti M."/>
            <person name="Schuetze T."/>
            <person name="Sepcic K."/>
            <person name="Shelest E."/>
            <person name="Sherlock G."/>
            <person name="Sophianopoulou V."/>
            <person name="Squina F.M."/>
            <person name="Sun H."/>
            <person name="Susca A."/>
            <person name="Todd R.B."/>
            <person name="Tsang A."/>
            <person name="Unkles S.E."/>
            <person name="van de Wiele N."/>
            <person name="van Rossen-Uffink D."/>
            <person name="Oliveira J.V."/>
            <person name="Vesth T.C."/>
            <person name="Visser J."/>
            <person name="Yu J.-H."/>
            <person name="Zhou M."/>
            <person name="Andersen M.R."/>
            <person name="Archer D.B."/>
            <person name="Baker S.E."/>
            <person name="Benoit I."/>
            <person name="Brakhage A.A."/>
            <person name="Braus G.H."/>
            <person name="Fischer R."/>
            <person name="Frisvad J.C."/>
            <person name="Goldman G.H."/>
            <person name="Houbraken J."/>
            <person name="Oakley B."/>
            <person name="Pocsi I."/>
            <person name="Scazzocchio C."/>
            <person name="Seiboth B."/>
            <person name="vanKuyk P.A."/>
            <person name="Wortman J."/>
            <person name="Dyer P.S."/>
            <person name="Grigoriev I.V."/>
        </authorList>
    </citation>
    <scope>NUCLEOTIDE SEQUENCE [LARGE SCALE GENOMIC DNA]</scope>
    <source>
        <strain evidence="3">DTO 134E9</strain>
    </source>
</reference>
<gene>
    <name evidence="2" type="ORF">ASPWEDRAFT_174362</name>
</gene>
<dbReference type="RefSeq" id="XP_040686607.1">
    <property type="nucleotide sequence ID" value="XM_040831216.1"/>
</dbReference>
<protein>
    <recommendedName>
        <fullName evidence="4">Tubby C-terminal domain-containing protein</fullName>
    </recommendedName>
</protein>
<dbReference type="OrthoDB" id="97518at2759"/>
<dbReference type="AlphaFoldDB" id="A0A1L9RDC4"/>
<organism evidence="2 3">
    <name type="scientific">Aspergillus wentii DTO 134E9</name>
    <dbReference type="NCBI Taxonomy" id="1073089"/>
    <lineage>
        <taxon>Eukaryota</taxon>
        <taxon>Fungi</taxon>
        <taxon>Dikarya</taxon>
        <taxon>Ascomycota</taxon>
        <taxon>Pezizomycotina</taxon>
        <taxon>Eurotiomycetes</taxon>
        <taxon>Eurotiomycetidae</taxon>
        <taxon>Eurotiales</taxon>
        <taxon>Aspergillaceae</taxon>
        <taxon>Aspergillus</taxon>
        <taxon>Aspergillus subgen. Cremei</taxon>
    </lineage>
</organism>
<dbReference type="InterPro" id="IPR007612">
    <property type="entry name" value="LOR"/>
</dbReference>
<comment type="similarity">
    <text evidence="1">Belongs to the LOR family.</text>
</comment>
<evidence type="ECO:0000313" key="2">
    <source>
        <dbReference type="EMBL" id="OJJ32930.1"/>
    </source>
</evidence>
<evidence type="ECO:0008006" key="4">
    <source>
        <dbReference type="Google" id="ProtNLM"/>
    </source>
</evidence>
<proteinExistence type="inferred from homology"/>
<dbReference type="EMBL" id="KV878214">
    <property type="protein sequence ID" value="OJJ32930.1"/>
    <property type="molecule type" value="Genomic_DNA"/>
</dbReference>
<accession>A0A1L9RDC4</accession>
<dbReference type="SUPFAM" id="SSF54518">
    <property type="entry name" value="Tubby C-terminal domain-like"/>
    <property type="match status" value="1"/>
</dbReference>
<dbReference type="Pfam" id="PF04525">
    <property type="entry name" value="LOR"/>
    <property type="match status" value="1"/>
</dbReference>
<name>A0A1L9RDC4_ASPWE</name>
<dbReference type="Gene3D" id="2.40.160.200">
    <property type="entry name" value="LURP1-related"/>
    <property type="match status" value="1"/>
</dbReference>
<dbReference type="STRING" id="1073089.A0A1L9RDC4"/>
<dbReference type="InterPro" id="IPR038595">
    <property type="entry name" value="LOR_sf"/>
</dbReference>
<sequence>MAGKLLNLQQAIAIHPQHVPSEATTIYIKHHSRSASRGDFTVSTCPHKLTTPETKLFSMASILASWRQRRSVRDASDQPLYDLRREATGVTWSAYLPGQEEHPVVTIAPRLSWLKDKMDVYVKNAAGDGQEVLLEVRGQDVWKIMTHVFVDGALVMVIRRLDFMSAYIPVKGFEWKIEVAGGLDLSLVLLIISVMADIMYYSSPESSYKGSNQQDN</sequence>
<dbReference type="VEuPathDB" id="FungiDB:ASPWEDRAFT_174362"/>
<dbReference type="Proteomes" id="UP000184383">
    <property type="component" value="Unassembled WGS sequence"/>
</dbReference>
<keyword evidence="3" id="KW-1185">Reference proteome</keyword>
<evidence type="ECO:0000313" key="3">
    <source>
        <dbReference type="Proteomes" id="UP000184383"/>
    </source>
</evidence>
<dbReference type="InterPro" id="IPR025659">
    <property type="entry name" value="Tubby-like_C"/>
</dbReference>
<evidence type="ECO:0000256" key="1">
    <source>
        <dbReference type="ARBA" id="ARBA00005437"/>
    </source>
</evidence>